<evidence type="ECO:0000313" key="2">
    <source>
        <dbReference type="EMBL" id="KAJ5153048.1"/>
    </source>
</evidence>
<sequence>MRRLWTRFHTAGRTCWEYIRSLLIVAYNLIGVIAICGECDKVSFQYRADIYRAEEGTMRPWREACQGSEQPNSPVRPRSGRRGGGIFLREETVTIQLGGDSDGPPTAPWDLYPVRSVPSPLTWKDPPSRDIPTKMRGQSAKVGGAGLGKTGKPPRQHGRLPRPSAPRVDGMDGRRLPGPNWAWGWWVATPSLTRQNPITGPVGPVPCRALYSPGWRPVATRDQRPNEKTRSLTGDSVEWSRYYHSRPEQPGGRSSPSGDSRTPWGLCGALPTVRDSVLSVSSPAPNVP</sequence>
<evidence type="ECO:0000256" key="1">
    <source>
        <dbReference type="SAM" id="MobiDB-lite"/>
    </source>
</evidence>
<feature type="region of interest" description="Disordered" evidence="1">
    <location>
        <begin position="120"/>
        <end position="174"/>
    </location>
</feature>
<organism evidence="2 3">
    <name type="scientific">Penicillium canariense</name>
    <dbReference type="NCBI Taxonomy" id="189055"/>
    <lineage>
        <taxon>Eukaryota</taxon>
        <taxon>Fungi</taxon>
        <taxon>Dikarya</taxon>
        <taxon>Ascomycota</taxon>
        <taxon>Pezizomycotina</taxon>
        <taxon>Eurotiomycetes</taxon>
        <taxon>Eurotiomycetidae</taxon>
        <taxon>Eurotiales</taxon>
        <taxon>Aspergillaceae</taxon>
        <taxon>Penicillium</taxon>
    </lineage>
</organism>
<reference evidence="2" key="2">
    <citation type="journal article" date="2023" name="IMA Fungus">
        <title>Comparative genomic study of the Penicillium genus elucidates a diverse pangenome and 15 lateral gene transfer events.</title>
        <authorList>
            <person name="Petersen C."/>
            <person name="Sorensen T."/>
            <person name="Nielsen M.R."/>
            <person name="Sondergaard T.E."/>
            <person name="Sorensen J.L."/>
            <person name="Fitzpatrick D.A."/>
            <person name="Frisvad J.C."/>
            <person name="Nielsen K.L."/>
        </authorList>
    </citation>
    <scope>NUCLEOTIDE SEQUENCE</scope>
    <source>
        <strain evidence="2">IBT 26290</strain>
    </source>
</reference>
<reference evidence="2" key="1">
    <citation type="submission" date="2022-11" db="EMBL/GenBank/DDBJ databases">
        <authorList>
            <person name="Petersen C."/>
        </authorList>
    </citation>
    <scope>NUCLEOTIDE SEQUENCE</scope>
    <source>
        <strain evidence="2">IBT 26290</strain>
    </source>
</reference>
<proteinExistence type="predicted"/>
<name>A0A9W9HMR3_9EURO</name>
<keyword evidence="3" id="KW-1185">Reference proteome</keyword>
<feature type="region of interest" description="Disordered" evidence="1">
    <location>
        <begin position="63"/>
        <end position="84"/>
    </location>
</feature>
<protein>
    <submittedName>
        <fullName evidence="2">Uncharacterized protein</fullName>
    </submittedName>
</protein>
<feature type="region of interest" description="Disordered" evidence="1">
    <location>
        <begin position="240"/>
        <end position="268"/>
    </location>
</feature>
<dbReference type="Proteomes" id="UP001149163">
    <property type="component" value="Unassembled WGS sequence"/>
</dbReference>
<accession>A0A9W9HMR3</accession>
<feature type="compositionally biased region" description="Low complexity" evidence="1">
    <location>
        <begin position="250"/>
        <end position="261"/>
    </location>
</feature>
<dbReference type="EMBL" id="JAPQKN010000007">
    <property type="protein sequence ID" value="KAJ5153048.1"/>
    <property type="molecule type" value="Genomic_DNA"/>
</dbReference>
<gene>
    <name evidence="2" type="ORF">N7482_009526</name>
</gene>
<dbReference type="RefSeq" id="XP_056539356.1">
    <property type="nucleotide sequence ID" value="XM_056691650.1"/>
</dbReference>
<dbReference type="AlphaFoldDB" id="A0A9W9HMR3"/>
<comment type="caution">
    <text evidence="2">The sequence shown here is derived from an EMBL/GenBank/DDBJ whole genome shotgun (WGS) entry which is preliminary data.</text>
</comment>
<dbReference type="GeneID" id="81430826"/>
<evidence type="ECO:0000313" key="3">
    <source>
        <dbReference type="Proteomes" id="UP001149163"/>
    </source>
</evidence>